<accession>A0A4Y6RAE1</accession>
<evidence type="ECO:0000313" key="3">
    <source>
        <dbReference type="Proteomes" id="UP000316665"/>
    </source>
</evidence>
<proteinExistence type="predicted"/>
<feature type="chain" id="PRO_5021471455" evidence="1">
    <location>
        <begin position="29"/>
        <end position="149"/>
    </location>
</feature>
<dbReference type="KEGG" id="jas:FJQ89_05530"/>
<keyword evidence="3" id="KW-1185">Reference proteome</keyword>
<dbReference type="OrthoDB" id="5786382at2"/>
<organism evidence="2 3">
    <name type="scientific">Janthinobacterium tructae</name>
    <dbReference type="NCBI Taxonomy" id="2590869"/>
    <lineage>
        <taxon>Bacteria</taxon>
        <taxon>Pseudomonadati</taxon>
        <taxon>Pseudomonadota</taxon>
        <taxon>Betaproteobacteria</taxon>
        <taxon>Burkholderiales</taxon>
        <taxon>Oxalobacteraceae</taxon>
        <taxon>Janthinobacterium</taxon>
    </lineage>
</organism>
<dbReference type="Proteomes" id="UP000316665">
    <property type="component" value="Chromosome"/>
</dbReference>
<feature type="signal peptide" evidence="1">
    <location>
        <begin position="1"/>
        <end position="28"/>
    </location>
</feature>
<dbReference type="EMBL" id="CP041185">
    <property type="protein sequence ID" value="QDG69941.1"/>
    <property type="molecule type" value="Genomic_DNA"/>
</dbReference>
<evidence type="ECO:0000313" key="2">
    <source>
        <dbReference type="EMBL" id="QDG69941.1"/>
    </source>
</evidence>
<dbReference type="RefSeq" id="WP_141169388.1">
    <property type="nucleotide sequence ID" value="NZ_CP041185.1"/>
</dbReference>
<keyword evidence="1" id="KW-0732">Signal</keyword>
<evidence type="ECO:0000256" key="1">
    <source>
        <dbReference type="SAM" id="SignalP"/>
    </source>
</evidence>
<sequence>MNKGMSMRLFFHSICCASLACLSTGAMAGQEARALPLLAGPELSLPIAAPTTALTALMPLTVDGIFAGGLGRAAGASALDQARGGTETVSNEARLSGFVTGNSASYVSTGANTIDGAAFANASGIPIVIQNSGANVLIQNATIINLQLR</sequence>
<name>A0A4Y6RAE1_9BURK</name>
<reference evidence="2 3" key="1">
    <citation type="submission" date="2019-06" db="EMBL/GenBank/DDBJ databases">
        <title>Complete genome sequence of Janthinobacterium sp. SNU WT3 isolated from diseased rainbow trout.</title>
        <authorList>
            <person name="Oh W.T."/>
            <person name="Park S.C."/>
        </authorList>
    </citation>
    <scope>NUCLEOTIDE SEQUENCE [LARGE SCALE GENOMIC DNA]</scope>
    <source>
        <strain evidence="2 3">SNU WT3</strain>
    </source>
</reference>
<protein>
    <submittedName>
        <fullName evidence="2">Uncharacterized protein</fullName>
    </submittedName>
</protein>
<dbReference type="PROSITE" id="PS51257">
    <property type="entry name" value="PROKAR_LIPOPROTEIN"/>
    <property type="match status" value="1"/>
</dbReference>
<gene>
    <name evidence="2" type="ORF">FJQ89_05530</name>
</gene>
<dbReference type="AlphaFoldDB" id="A0A4Y6RAE1"/>